<dbReference type="Proteomes" id="UP000451233">
    <property type="component" value="Unassembled WGS sequence"/>
</dbReference>
<dbReference type="PROSITE" id="PS51687">
    <property type="entry name" value="SAM_MT_RNA_M5U"/>
    <property type="match status" value="1"/>
</dbReference>
<dbReference type="Pfam" id="PF05958">
    <property type="entry name" value="tRNA_U5-meth_tr"/>
    <property type="match status" value="1"/>
</dbReference>
<dbReference type="InterPro" id="IPR010280">
    <property type="entry name" value="U5_MeTrfase_fam"/>
</dbReference>
<feature type="domain" description="TRAM" evidence="6">
    <location>
        <begin position="3"/>
        <end position="63"/>
    </location>
</feature>
<comment type="similarity">
    <text evidence="4">Belongs to the class I-like SAM-binding methyltransferase superfamily. RNA M5U methyltransferase family.</text>
</comment>
<dbReference type="PROSITE" id="PS01230">
    <property type="entry name" value="TRMA_1"/>
    <property type="match status" value="1"/>
</dbReference>
<comment type="caution">
    <text evidence="7">The sequence shown here is derived from an EMBL/GenBank/DDBJ whole genome shotgun (WGS) entry which is preliminary data.</text>
</comment>
<dbReference type="GO" id="GO:0070475">
    <property type="term" value="P:rRNA base methylation"/>
    <property type="evidence" value="ECO:0007669"/>
    <property type="project" value="TreeGrafter"/>
</dbReference>
<organism evidence="7 8">
    <name type="scientific">Hufsiella ginkgonis</name>
    <dbReference type="NCBI Taxonomy" id="2695274"/>
    <lineage>
        <taxon>Bacteria</taxon>
        <taxon>Pseudomonadati</taxon>
        <taxon>Bacteroidota</taxon>
        <taxon>Sphingobacteriia</taxon>
        <taxon>Sphingobacteriales</taxon>
        <taxon>Sphingobacteriaceae</taxon>
        <taxon>Hufsiella</taxon>
    </lineage>
</organism>
<dbReference type="Gene3D" id="3.40.50.150">
    <property type="entry name" value="Vaccinia Virus protein VP39"/>
    <property type="match status" value="1"/>
</dbReference>
<evidence type="ECO:0000256" key="1">
    <source>
        <dbReference type="ARBA" id="ARBA00022603"/>
    </source>
</evidence>
<dbReference type="PROSITE" id="PS01231">
    <property type="entry name" value="TRMA_2"/>
    <property type="match status" value="1"/>
</dbReference>
<dbReference type="InterPro" id="IPR030390">
    <property type="entry name" value="MeTrfase_TrmA_AS"/>
</dbReference>
<dbReference type="AlphaFoldDB" id="A0A7K1Y1L1"/>
<dbReference type="NCBIfam" id="TIGR00479">
    <property type="entry name" value="rumA"/>
    <property type="match status" value="1"/>
</dbReference>
<accession>A0A7K1Y1L1</accession>
<dbReference type="PANTHER" id="PTHR11061:SF30">
    <property type="entry name" value="TRNA (URACIL(54)-C(5))-METHYLTRANSFERASE"/>
    <property type="match status" value="1"/>
</dbReference>
<proteinExistence type="inferred from homology"/>
<dbReference type="RefSeq" id="WP_160908136.1">
    <property type="nucleotide sequence ID" value="NZ_WVHS01000004.1"/>
</dbReference>
<reference evidence="7 8" key="1">
    <citation type="submission" date="2019-11" db="EMBL/GenBank/DDBJ databases">
        <title>Pedobacter sp. HMF7056 Genome sequencing and assembly.</title>
        <authorList>
            <person name="Kang H."/>
            <person name="Kim H."/>
            <person name="Joh K."/>
        </authorList>
    </citation>
    <scope>NUCLEOTIDE SEQUENCE [LARGE SCALE GENOMIC DNA]</scope>
    <source>
        <strain evidence="7 8">HMF7056</strain>
    </source>
</reference>
<dbReference type="EMBL" id="WVHS01000004">
    <property type="protein sequence ID" value="MXV17135.1"/>
    <property type="molecule type" value="Genomic_DNA"/>
</dbReference>
<dbReference type="SUPFAM" id="SSF50249">
    <property type="entry name" value="Nucleic acid-binding proteins"/>
    <property type="match status" value="1"/>
</dbReference>
<dbReference type="SUPFAM" id="SSF53335">
    <property type="entry name" value="S-adenosyl-L-methionine-dependent methyltransferases"/>
    <property type="match status" value="1"/>
</dbReference>
<feature type="active site" description="Nucleophile" evidence="4">
    <location>
        <position position="432"/>
    </location>
</feature>
<feature type="binding site" evidence="4">
    <location>
        <position position="306"/>
    </location>
    <ligand>
        <name>S-adenosyl-L-methionine</name>
        <dbReference type="ChEBI" id="CHEBI:59789"/>
    </ligand>
</feature>
<dbReference type="FunFam" id="3.40.50.150:FF:000009">
    <property type="entry name" value="23S rRNA (Uracil(1939)-C(5))-methyltransferase RlmD"/>
    <property type="match status" value="1"/>
</dbReference>
<evidence type="ECO:0000256" key="5">
    <source>
        <dbReference type="PROSITE-ProRule" id="PRU10015"/>
    </source>
</evidence>
<dbReference type="CDD" id="cd02440">
    <property type="entry name" value="AdoMet_MTases"/>
    <property type="match status" value="1"/>
</dbReference>
<evidence type="ECO:0000313" key="8">
    <source>
        <dbReference type="Proteomes" id="UP000451233"/>
    </source>
</evidence>
<name>A0A7K1Y1L1_9SPHI</name>
<evidence type="ECO:0000259" key="6">
    <source>
        <dbReference type="PROSITE" id="PS50926"/>
    </source>
</evidence>
<dbReference type="InterPro" id="IPR012340">
    <property type="entry name" value="NA-bd_OB-fold"/>
</dbReference>
<evidence type="ECO:0000256" key="3">
    <source>
        <dbReference type="ARBA" id="ARBA00022691"/>
    </source>
</evidence>
<feature type="binding site" evidence="4">
    <location>
        <position position="356"/>
    </location>
    <ligand>
        <name>S-adenosyl-L-methionine</name>
        <dbReference type="ChEBI" id="CHEBI:59789"/>
    </ligand>
</feature>
<dbReference type="PROSITE" id="PS50926">
    <property type="entry name" value="TRAM"/>
    <property type="match status" value="1"/>
</dbReference>
<feature type="active site" evidence="5">
    <location>
        <position position="432"/>
    </location>
</feature>
<gene>
    <name evidence="7" type="primary">rlmD</name>
    <name evidence="7" type="ORF">GS398_17675</name>
</gene>
<dbReference type="EC" id="2.1.1.190" evidence="7"/>
<evidence type="ECO:0000313" key="7">
    <source>
        <dbReference type="EMBL" id="MXV17135.1"/>
    </source>
</evidence>
<evidence type="ECO:0000256" key="4">
    <source>
        <dbReference type="PROSITE-ProRule" id="PRU01024"/>
    </source>
</evidence>
<dbReference type="GO" id="GO:0070041">
    <property type="term" value="F:rRNA (uridine-C5-)-methyltransferase activity"/>
    <property type="evidence" value="ECO:0007669"/>
    <property type="project" value="TreeGrafter"/>
</dbReference>
<keyword evidence="1 4" id="KW-0489">Methyltransferase</keyword>
<dbReference type="Gene3D" id="2.40.50.1070">
    <property type="match status" value="1"/>
</dbReference>
<protein>
    <submittedName>
        <fullName evidence="7">23S rRNA (Uracil(1939)-C(5))-methyltransferase RlmD</fullName>
        <ecNumber evidence="7">2.1.1.190</ecNumber>
    </submittedName>
</protein>
<keyword evidence="3 4" id="KW-0949">S-adenosyl-L-methionine</keyword>
<dbReference type="InterPro" id="IPR029063">
    <property type="entry name" value="SAM-dependent_MTases_sf"/>
</dbReference>
<sequence>MRANQSGRKIVEQVEVIDIAEEGKGVGKDGDLVIFIDKGVPGDVVNVEVMRKKKKFLEARIHSVVKFSSHRTQAFCIHFGVCGGCKWQHMTYEAQLRFKQKSVTDALQRLARVDVSQCESILPSVNTRFYRNKLEFTFSDKRWLTQEDVTNNAPGGPALGFHVPLRFDKILDIRECHLQADPSNAIRNEIRGFALRENISFYDLRNHEGALRNLIVRSSSTGELMVIVVFAYPAEEQVESLMGFVAGRFPGITSLLYIINQKKNDTIFDQEIRTFRGRDHIFEEMHSGIPGETPLRFKIGAKSFYQTNSVQANELYRITKEFAGLKGHERVYDLYTGAGTIANFVARGVKEVIGVEYVPSAIEDAYVNSAINGIKNTRFFAGDMKDILTPQFVQEQGRPDVVITDPPRAGMHPEVVARLLGIAAAKIVYVSCNAATQARDIALLKEKYTVTRIRPVDMFPHTQHVENVALLELTVAGQS</sequence>
<keyword evidence="8" id="KW-1185">Reference proteome</keyword>
<evidence type="ECO:0000256" key="2">
    <source>
        <dbReference type="ARBA" id="ARBA00022679"/>
    </source>
</evidence>
<feature type="binding site" evidence="4">
    <location>
        <position position="335"/>
    </location>
    <ligand>
        <name>S-adenosyl-L-methionine</name>
        <dbReference type="ChEBI" id="CHEBI:59789"/>
    </ligand>
</feature>
<dbReference type="InterPro" id="IPR030391">
    <property type="entry name" value="MeTrfase_TrmA_CS"/>
</dbReference>
<dbReference type="Gene3D" id="2.40.50.140">
    <property type="entry name" value="Nucleic acid-binding proteins"/>
    <property type="match status" value="1"/>
</dbReference>
<feature type="binding site" evidence="4">
    <location>
        <position position="405"/>
    </location>
    <ligand>
        <name>S-adenosyl-L-methionine</name>
        <dbReference type="ChEBI" id="CHEBI:59789"/>
    </ligand>
</feature>
<keyword evidence="2 4" id="KW-0808">Transferase</keyword>
<dbReference type="PANTHER" id="PTHR11061">
    <property type="entry name" value="RNA M5U METHYLTRANSFERASE"/>
    <property type="match status" value="1"/>
</dbReference>
<dbReference type="InterPro" id="IPR002792">
    <property type="entry name" value="TRAM_dom"/>
</dbReference>